<keyword evidence="2" id="KW-1185">Reference proteome</keyword>
<dbReference type="RefSeq" id="WP_271889661.1">
    <property type="nucleotide sequence ID" value="NZ_JAQBIE010000017.1"/>
</dbReference>
<evidence type="ECO:0000313" key="1">
    <source>
        <dbReference type="EMBL" id="MDB6178546.1"/>
    </source>
</evidence>
<organism evidence="1 2">
    <name type="scientific">Paracoccus onchidii</name>
    <dbReference type="NCBI Taxonomy" id="3017813"/>
    <lineage>
        <taxon>Bacteria</taxon>
        <taxon>Pseudomonadati</taxon>
        <taxon>Pseudomonadota</taxon>
        <taxon>Alphaproteobacteria</taxon>
        <taxon>Rhodobacterales</taxon>
        <taxon>Paracoccaceae</taxon>
        <taxon>Paracoccus</taxon>
    </lineage>
</organism>
<comment type="caution">
    <text evidence="1">The sequence shown here is derived from an EMBL/GenBank/DDBJ whole genome shotgun (WGS) entry which is preliminary data.</text>
</comment>
<sequence>MSVAASFEFLVLEKDHFVAADMQGGLAAAMPGCTVLHFLKVKDVIDHIRTSAPLSPKRHVFVTKLGVEQIDALDFALPAGVTPPAIVTRMGDDPDTIPARPGWFSLPSPFTQEDLHLLARHLLAQNAAA</sequence>
<evidence type="ECO:0000313" key="2">
    <source>
        <dbReference type="Proteomes" id="UP001165641"/>
    </source>
</evidence>
<dbReference type="Proteomes" id="UP001165641">
    <property type="component" value="Unassembled WGS sequence"/>
</dbReference>
<accession>A0ABT4ZIG2</accession>
<reference evidence="1" key="1">
    <citation type="submission" date="2022-12" db="EMBL/GenBank/DDBJ databases">
        <title>Paracoccus onchidii sp. nov., isolated from a marine invertebrate from the South China Sea.</title>
        <authorList>
            <person name="Xu S."/>
            <person name="Liu Z."/>
            <person name="Xu Y."/>
        </authorList>
    </citation>
    <scope>NUCLEOTIDE SEQUENCE</scope>
    <source>
        <strain evidence="1">Z330</strain>
    </source>
</reference>
<gene>
    <name evidence="1" type="ORF">PAF17_13675</name>
</gene>
<name>A0ABT4ZIG2_9RHOB</name>
<protein>
    <submittedName>
        <fullName evidence="1">Uncharacterized protein</fullName>
    </submittedName>
</protein>
<proteinExistence type="predicted"/>
<dbReference type="EMBL" id="JAQBIE010000017">
    <property type="protein sequence ID" value="MDB6178546.1"/>
    <property type="molecule type" value="Genomic_DNA"/>
</dbReference>